<dbReference type="EMBL" id="MGEJ01000001">
    <property type="protein sequence ID" value="OGL82091.1"/>
    <property type="molecule type" value="Genomic_DNA"/>
</dbReference>
<evidence type="ECO:0000313" key="2">
    <source>
        <dbReference type="Proteomes" id="UP000176897"/>
    </source>
</evidence>
<comment type="caution">
    <text evidence="1">The sequence shown here is derived from an EMBL/GenBank/DDBJ whole genome shotgun (WGS) entry which is preliminary data.</text>
</comment>
<reference evidence="1 2" key="1">
    <citation type="journal article" date="2016" name="Nat. Commun.">
        <title>Thousands of microbial genomes shed light on interconnected biogeochemical processes in an aquifer system.</title>
        <authorList>
            <person name="Anantharaman K."/>
            <person name="Brown C.T."/>
            <person name="Hug L.A."/>
            <person name="Sharon I."/>
            <person name="Castelle C.J."/>
            <person name="Probst A.J."/>
            <person name="Thomas B.C."/>
            <person name="Singh A."/>
            <person name="Wilkins M.J."/>
            <person name="Karaoz U."/>
            <person name="Brodie E.L."/>
            <person name="Williams K.H."/>
            <person name="Hubbard S.S."/>
            <person name="Banfield J.F."/>
        </authorList>
    </citation>
    <scope>NUCLEOTIDE SEQUENCE [LARGE SCALE GENOMIC DNA]</scope>
</reference>
<sequence length="234" mass="27229">MIANKQSVQRTSAEILAWRLKPHLTRELELVITGSSRTVIFVRRTPEKLKARVHAIFTNASQEVIWALASYLERADRVASRELDAYIRTNDHMFNGGREGKIVGRVLSAKGRCHDLAEILEAVDAEYFGGTLNANITWNEHCRAKGPRNSLRLGSCVVQERLIRIHPRLDQKYVPRYYLASIVHHEALHLIHGVKRVSGRRQFHPPAFTRDERRFRERPQALIWAYRNQHRLFR</sequence>
<gene>
    <name evidence="1" type="ORF">A3B21_05260</name>
</gene>
<protein>
    <recommendedName>
        <fullName evidence="3">SprT-like domain-containing protein</fullName>
    </recommendedName>
</protein>
<organism evidence="1 2">
    <name type="scientific">Candidatus Uhrbacteria bacterium RIFCSPLOWO2_01_FULL_47_24</name>
    <dbReference type="NCBI Taxonomy" id="1802401"/>
    <lineage>
        <taxon>Bacteria</taxon>
        <taxon>Candidatus Uhriibacteriota</taxon>
    </lineage>
</organism>
<accession>A0A1F7UUX6</accession>
<proteinExistence type="predicted"/>
<evidence type="ECO:0008006" key="3">
    <source>
        <dbReference type="Google" id="ProtNLM"/>
    </source>
</evidence>
<dbReference type="Proteomes" id="UP000176897">
    <property type="component" value="Unassembled WGS sequence"/>
</dbReference>
<dbReference type="STRING" id="1802401.A3B21_05260"/>
<dbReference type="AlphaFoldDB" id="A0A1F7UUX6"/>
<evidence type="ECO:0000313" key="1">
    <source>
        <dbReference type="EMBL" id="OGL82091.1"/>
    </source>
</evidence>
<name>A0A1F7UUX6_9BACT</name>